<proteinExistence type="inferred from homology"/>
<evidence type="ECO:0000256" key="4">
    <source>
        <dbReference type="ARBA" id="ARBA00022729"/>
    </source>
</evidence>
<keyword evidence="5" id="KW-0574">Periplasm</keyword>
<dbReference type="EMBL" id="JBBGZH010000002">
    <property type="protein sequence ID" value="MEJ5022644.1"/>
    <property type="molecule type" value="Genomic_DNA"/>
</dbReference>
<name>A0ABU8PLW1_9HYPH</name>
<accession>A0ABU8PLW1</accession>
<dbReference type="Gene3D" id="3.40.190.10">
    <property type="entry name" value="Periplasmic binding protein-like II"/>
    <property type="match status" value="1"/>
</dbReference>
<dbReference type="PROSITE" id="PS01040">
    <property type="entry name" value="SBP_BACTERIAL_5"/>
    <property type="match status" value="1"/>
</dbReference>
<keyword evidence="3" id="KW-0813">Transport</keyword>
<reference evidence="7 8" key="1">
    <citation type="submission" date="2023-12" db="EMBL/GenBank/DDBJ databases">
        <title>Gut-associated functions are favored during microbiome assembly across C. elegans life.</title>
        <authorList>
            <person name="Zimmermann J."/>
        </authorList>
    </citation>
    <scope>NUCLEOTIDE SEQUENCE [LARGE SCALE GENOMIC DNA]</scope>
    <source>
        <strain evidence="7 8">MYb71</strain>
    </source>
</reference>
<evidence type="ECO:0000313" key="8">
    <source>
        <dbReference type="Proteomes" id="UP001375812"/>
    </source>
</evidence>
<dbReference type="SUPFAM" id="SSF53850">
    <property type="entry name" value="Periplasmic binding protein-like II"/>
    <property type="match status" value="1"/>
</dbReference>
<organism evidence="7 8">
    <name type="scientific">Ochrobactrum vermis</name>
    <dbReference type="NCBI Taxonomy" id="1827297"/>
    <lineage>
        <taxon>Bacteria</taxon>
        <taxon>Pseudomonadati</taxon>
        <taxon>Pseudomonadota</taxon>
        <taxon>Alphaproteobacteria</taxon>
        <taxon>Hyphomicrobiales</taxon>
        <taxon>Brucellaceae</taxon>
        <taxon>Brucella/Ochrobactrum group</taxon>
        <taxon>Ochrobactrum</taxon>
    </lineage>
</organism>
<comment type="similarity">
    <text evidence="2">Belongs to the bacterial solute-binding protein 5 family.</text>
</comment>
<comment type="subcellular location">
    <subcellularLocation>
        <location evidence="1">Periplasm</location>
    </subcellularLocation>
</comment>
<dbReference type="Pfam" id="PF00496">
    <property type="entry name" value="SBP_bac_5"/>
    <property type="match status" value="1"/>
</dbReference>
<dbReference type="PROSITE" id="PS51318">
    <property type="entry name" value="TAT"/>
    <property type="match status" value="1"/>
</dbReference>
<keyword evidence="4" id="KW-0732">Signal</keyword>
<feature type="domain" description="Solute-binding protein family 5" evidence="6">
    <location>
        <begin position="99"/>
        <end position="431"/>
    </location>
</feature>
<dbReference type="InterPro" id="IPR023765">
    <property type="entry name" value="SBP_5_CS"/>
</dbReference>
<evidence type="ECO:0000313" key="7">
    <source>
        <dbReference type="EMBL" id="MEJ5022644.1"/>
    </source>
</evidence>
<gene>
    <name evidence="7" type="ORF">WH297_23300</name>
</gene>
<dbReference type="PIRSF" id="PIRSF002741">
    <property type="entry name" value="MppA"/>
    <property type="match status" value="1"/>
</dbReference>
<evidence type="ECO:0000256" key="2">
    <source>
        <dbReference type="ARBA" id="ARBA00005695"/>
    </source>
</evidence>
<dbReference type="PANTHER" id="PTHR30290">
    <property type="entry name" value="PERIPLASMIC BINDING COMPONENT OF ABC TRANSPORTER"/>
    <property type="match status" value="1"/>
</dbReference>
<dbReference type="Gene3D" id="3.10.105.10">
    <property type="entry name" value="Dipeptide-binding Protein, Domain 3"/>
    <property type="match status" value="1"/>
</dbReference>
<dbReference type="Proteomes" id="UP001375812">
    <property type="component" value="Unassembled WGS sequence"/>
</dbReference>
<keyword evidence="8" id="KW-1185">Reference proteome</keyword>
<sequence length="527" mass="57444">MDDNFDNRSLLSGGFSRRKFLKASVTAGVGLTFGQWQAGTALADETPKRGGHLKIGLSGGASTDSLDPATYISSFALCLSRSWGDTLVQTDPKTGAALPNLAESWVSSPDSQTWTFKIRKNVKFHDGSLLTAEDAAQTLRRHSDKKSRSGALGFLSSLENISVKDGDLVLKLNEPNIDLPLILNAYHLVVQPGGGIDNPAAGIGTGPYRIASFQPGVRVLLERNKDGWRDDRGYVDSVELLVINDVTARTAALTSGQVHLINQLSAKTVPLLKRVPNVEIVNVPGRGHVTFPMRCDTGPFTNPDLRMAMKYAIDREQMLRNAFGGFGTIGNDFPINTTYPNFPADIEQRAYDPDKAAFHFKKANYDGPIVLQASNAVFAGAVDAAILLQASAKAAGIQVDVKREPEDGYWTNVWRVAPFCMSYYGSRLTQDLMYSTENLSTAATNETYFNSPQLDGILKSARAEKDEDKRKTLYQDAAVIVRDQGGSLIPIFNNYISAKLNSVKGYVEDVGNDLSNGYVTSRVWLES</sequence>
<dbReference type="RefSeq" id="WP_105544959.1">
    <property type="nucleotide sequence ID" value="NZ_JBBGZH010000002.1"/>
</dbReference>
<evidence type="ECO:0000256" key="5">
    <source>
        <dbReference type="ARBA" id="ARBA00022764"/>
    </source>
</evidence>
<dbReference type="InterPro" id="IPR006311">
    <property type="entry name" value="TAT_signal"/>
</dbReference>
<evidence type="ECO:0000256" key="1">
    <source>
        <dbReference type="ARBA" id="ARBA00004418"/>
    </source>
</evidence>
<evidence type="ECO:0000256" key="3">
    <source>
        <dbReference type="ARBA" id="ARBA00022448"/>
    </source>
</evidence>
<dbReference type="CDD" id="cd08503">
    <property type="entry name" value="PBP2_NikA_DppA_OppA_like_17"/>
    <property type="match status" value="1"/>
</dbReference>
<dbReference type="InterPro" id="IPR030678">
    <property type="entry name" value="Peptide/Ni-bd"/>
</dbReference>
<dbReference type="InterPro" id="IPR000914">
    <property type="entry name" value="SBP_5_dom"/>
</dbReference>
<evidence type="ECO:0000259" key="6">
    <source>
        <dbReference type="Pfam" id="PF00496"/>
    </source>
</evidence>
<comment type="caution">
    <text evidence="7">The sequence shown here is derived from an EMBL/GenBank/DDBJ whole genome shotgun (WGS) entry which is preliminary data.</text>
</comment>
<dbReference type="InterPro" id="IPR039424">
    <property type="entry name" value="SBP_5"/>
</dbReference>
<protein>
    <submittedName>
        <fullName evidence="7">ABC transporter substrate-binding protein</fullName>
    </submittedName>
</protein>